<dbReference type="EMBL" id="OW152839">
    <property type="protein sequence ID" value="CAH2060955.1"/>
    <property type="molecule type" value="Genomic_DNA"/>
</dbReference>
<feature type="compositionally biased region" description="Basic and acidic residues" evidence="2">
    <location>
        <begin position="757"/>
        <end position="965"/>
    </location>
</feature>
<organism evidence="3 4">
    <name type="scientific">Iphiclides podalirius</name>
    <name type="common">scarce swallowtail</name>
    <dbReference type="NCBI Taxonomy" id="110791"/>
    <lineage>
        <taxon>Eukaryota</taxon>
        <taxon>Metazoa</taxon>
        <taxon>Ecdysozoa</taxon>
        <taxon>Arthropoda</taxon>
        <taxon>Hexapoda</taxon>
        <taxon>Insecta</taxon>
        <taxon>Pterygota</taxon>
        <taxon>Neoptera</taxon>
        <taxon>Endopterygota</taxon>
        <taxon>Lepidoptera</taxon>
        <taxon>Glossata</taxon>
        <taxon>Ditrysia</taxon>
        <taxon>Papilionoidea</taxon>
        <taxon>Papilionidae</taxon>
        <taxon>Papilioninae</taxon>
        <taxon>Iphiclides</taxon>
    </lineage>
</organism>
<gene>
    <name evidence="3" type="ORF">IPOD504_LOCUS11250</name>
</gene>
<protein>
    <recommendedName>
        <fullName evidence="5">Round spermatid basic protein 1-like protein</fullName>
    </recommendedName>
</protein>
<keyword evidence="4" id="KW-1185">Reference proteome</keyword>
<feature type="region of interest" description="Disordered" evidence="2">
    <location>
        <begin position="291"/>
        <end position="321"/>
    </location>
</feature>
<feature type="compositionally biased region" description="Basic and acidic residues" evidence="2">
    <location>
        <begin position="719"/>
        <end position="738"/>
    </location>
</feature>
<reference evidence="3" key="1">
    <citation type="submission" date="2022-03" db="EMBL/GenBank/DDBJ databases">
        <authorList>
            <person name="Martin H S."/>
        </authorList>
    </citation>
    <scope>NUCLEOTIDE SEQUENCE</scope>
</reference>
<feature type="non-terminal residue" evidence="3">
    <location>
        <position position="1136"/>
    </location>
</feature>
<feature type="region of interest" description="Disordered" evidence="2">
    <location>
        <begin position="51"/>
        <end position="74"/>
    </location>
</feature>
<feature type="region of interest" description="Disordered" evidence="2">
    <location>
        <begin position="712"/>
        <end position="1136"/>
    </location>
</feature>
<feature type="compositionally biased region" description="Basic and acidic residues" evidence="2">
    <location>
        <begin position="1"/>
        <end position="20"/>
    </location>
</feature>
<feature type="compositionally biased region" description="Basic and acidic residues" evidence="2">
    <location>
        <begin position="60"/>
        <end position="74"/>
    </location>
</feature>
<feature type="compositionally biased region" description="Basic and acidic residues" evidence="2">
    <location>
        <begin position="291"/>
        <end position="312"/>
    </location>
</feature>
<sequence>MASKEHIESPVKVSENRDLSEDNCSSSSEADAGEGIKRRRVTHDYKKLSKLGYDPSVSTDSKHASSDSRGIKRKLSDDSKEMCVWGENSKPAKLSKIWPVFDSGGYGDAAVLTLHVLQKSPNIVNPLLFHQERDFSLLQINSEPIREDFFGSINASWKQARLSNSVPCDDVTKRIFSSVSRQLKLINGHIQKTMPRYKYPRVTRSNVLLEHSNSRRPATHFSLALKAIKFQTTPRRELPCYGNLELPLKIKQERPSSPQVFPAICTGVKNEPSKVKTEVKVKVEHDRVKLEREKEREKEKEKEKDRERDRSHSSRHSSCQQCRRRARVKRCSIGVQCRRERAAPAWGPRGPCLDVKGMKYHRLMRVETHPNGGASVVYLYQHDVEMLSEHQQESLAKEFLNLVFSEDSGGWARFVCGVVRGAAGRLPCLLRYLAERHPALVVKAGVLARASDIETTTVSRYHQQVQQSYAAGTFRCGPLHQISLVGTVHEEVGGYFPDMLSMLAECPFLKLTMPWGPMSAVDMEPQESNDGPILWIRPGEQLVPTAELGKSPIKKRRTGINELRNLQYLPRWSEAREFLFEDRTRAHADHVGHGLDRITTAAVGVLKAIHCGDEGDRGRITKDVVAFHAADFNKLVQLLQLDLYEPPISQCVTWLEEAKLNQLRREGVRYSRLPLCSDDVYFLPRNIIHQFRTVSAVTSVAWHLRLKQYYPTSEASSPADERPAADPPPHHPETERKKSSATKHKSGVIEMRALSAKYKEKPALKLSESRKSTEVQTKSDKHSDERKERKSDSRHDRSDKAEQKTEKPNSHRHRDSDKHRPDKSEEKSIDKTEAKPEKSEARVPDKSESRTSAKTESRPDKLETSTSDKGDRQTERSDGRMPDVDGGTEKTENRINDRVDGKPVDRSENKSTEKLEVLSEKSDGRLLDKIDSKSERTEVKVEKSEFRPVEKSDKSTEKTDSRSTDKGNGNKSESKSFDKSESKLSDKSENRSSDKSDSRSSDKSDIKSSEKSDSKSSNKLDSKPSDKSEKSSEKAESKSSDKADSKPVKSEARSSDKSESRSSDKNDHHRKHSSSRSHREKSHRDHKERSRDHRDHRRERKCSDRHRDRDSGKESKGVEAKLLSAKLQEIVHRPPD</sequence>
<feature type="region of interest" description="Disordered" evidence="2">
    <location>
        <begin position="1"/>
        <end position="39"/>
    </location>
</feature>
<accession>A0ABN8IPH1</accession>
<name>A0ABN8IPH1_9NEOP</name>
<dbReference type="InterPro" id="IPR026306">
    <property type="entry name" value="RSBN1/Dpy-2/CEP530"/>
</dbReference>
<dbReference type="Proteomes" id="UP000837857">
    <property type="component" value="Chromosome 27"/>
</dbReference>
<proteinExistence type="inferred from homology"/>
<evidence type="ECO:0000313" key="4">
    <source>
        <dbReference type="Proteomes" id="UP000837857"/>
    </source>
</evidence>
<dbReference type="PANTHER" id="PTHR13354:SF11">
    <property type="entry name" value="LYSINE-SPECIFIC DEMETHYLASE 9"/>
    <property type="match status" value="1"/>
</dbReference>
<feature type="compositionally biased region" description="Basic and acidic residues" evidence="2">
    <location>
        <begin position="1082"/>
        <end position="1093"/>
    </location>
</feature>
<evidence type="ECO:0000256" key="1">
    <source>
        <dbReference type="ARBA" id="ARBA00010560"/>
    </source>
</evidence>
<comment type="similarity">
    <text evidence="1">Belongs to the round spermatid basic protein 1 family.</text>
</comment>
<feature type="compositionally biased region" description="Basic and acidic residues" evidence="2">
    <location>
        <begin position="1101"/>
        <end position="1119"/>
    </location>
</feature>
<dbReference type="PANTHER" id="PTHR13354">
    <property type="entry name" value="ROUND SPERMATID BASIC PROTEIN 1"/>
    <property type="match status" value="1"/>
</dbReference>
<evidence type="ECO:0008006" key="5">
    <source>
        <dbReference type="Google" id="ProtNLM"/>
    </source>
</evidence>
<feature type="compositionally biased region" description="Basic residues" evidence="2">
    <location>
        <begin position="1068"/>
        <end position="1081"/>
    </location>
</feature>
<evidence type="ECO:0000256" key="2">
    <source>
        <dbReference type="SAM" id="MobiDB-lite"/>
    </source>
</evidence>
<evidence type="ECO:0000313" key="3">
    <source>
        <dbReference type="EMBL" id="CAH2060955.1"/>
    </source>
</evidence>
<feature type="compositionally biased region" description="Basic and acidic residues" evidence="2">
    <location>
        <begin position="972"/>
        <end position="1067"/>
    </location>
</feature>